<organism evidence="1 2">
    <name type="scientific">Cellulomonas hominis</name>
    <dbReference type="NCBI Taxonomy" id="156981"/>
    <lineage>
        <taxon>Bacteria</taxon>
        <taxon>Bacillati</taxon>
        <taxon>Actinomycetota</taxon>
        <taxon>Actinomycetes</taxon>
        <taxon>Micrococcales</taxon>
        <taxon>Cellulomonadaceae</taxon>
        <taxon>Cellulomonas</taxon>
    </lineage>
</organism>
<evidence type="ECO:0000313" key="2">
    <source>
        <dbReference type="Proteomes" id="UP000564629"/>
    </source>
</evidence>
<dbReference type="Proteomes" id="UP000564629">
    <property type="component" value="Unassembled WGS sequence"/>
</dbReference>
<gene>
    <name evidence="1" type="ORF">HNR08_000571</name>
</gene>
<accession>A0A7W8SB49</accession>
<dbReference type="AlphaFoldDB" id="A0A7W8SB49"/>
<protein>
    <recommendedName>
        <fullName evidence="3">Molybdopterin oxidoreductase</fullName>
    </recommendedName>
</protein>
<sequence length="40" mass="4346">MSAHHPRTRTRHHVPWFVVCAWASLLLLVLGGLAAASGLL</sequence>
<dbReference type="RefSeq" id="WP_146840116.1">
    <property type="nucleotide sequence ID" value="NZ_BJVQ01000069.1"/>
</dbReference>
<proteinExistence type="predicted"/>
<evidence type="ECO:0000313" key="1">
    <source>
        <dbReference type="EMBL" id="MBB5471835.1"/>
    </source>
</evidence>
<evidence type="ECO:0008006" key="3">
    <source>
        <dbReference type="Google" id="ProtNLM"/>
    </source>
</evidence>
<comment type="caution">
    <text evidence="1">The sequence shown here is derived from an EMBL/GenBank/DDBJ whole genome shotgun (WGS) entry which is preliminary data.</text>
</comment>
<name>A0A7W8SB49_9CELL</name>
<reference evidence="1 2" key="1">
    <citation type="submission" date="2020-08" db="EMBL/GenBank/DDBJ databases">
        <title>Sequencing the genomes of 1000 actinobacteria strains.</title>
        <authorList>
            <person name="Klenk H.-P."/>
        </authorList>
    </citation>
    <scope>NUCLEOTIDE SEQUENCE [LARGE SCALE GENOMIC DNA]</scope>
    <source>
        <strain evidence="1 2">DSM 9581</strain>
    </source>
</reference>
<dbReference type="EMBL" id="JACHDN010000001">
    <property type="protein sequence ID" value="MBB5471835.1"/>
    <property type="molecule type" value="Genomic_DNA"/>
</dbReference>